<dbReference type="PANTHER" id="PTHR30004">
    <property type="entry name" value="4-HYDROXYTHREONINE-4-PHOSPHATE DEHYDROGENASE"/>
    <property type="match status" value="1"/>
</dbReference>
<dbReference type="HAMAP" id="MF_00536">
    <property type="entry name" value="PdxA"/>
    <property type="match status" value="1"/>
</dbReference>
<keyword evidence="7" id="KW-0862">Zinc</keyword>
<dbReference type="OrthoDB" id="9801783at2"/>
<dbReference type="GO" id="GO:0050897">
    <property type="term" value="F:cobalt ion binding"/>
    <property type="evidence" value="ECO:0007669"/>
    <property type="project" value="UniProtKB-UniRule"/>
</dbReference>
<feature type="binding site" evidence="7">
    <location>
        <position position="174"/>
    </location>
    <ligand>
        <name>a divalent metal cation</name>
        <dbReference type="ChEBI" id="CHEBI:60240"/>
        <note>ligand shared between dimeric partners</note>
    </ligand>
</feature>
<dbReference type="EMBL" id="CP036532">
    <property type="protein sequence ID" value="QBK30293.1"/>
    <property type="molecule type" value="Genomic_DNA"/>
</dbReference>
<dbReference type="RefSeq" id="WP_131615994.1">
    <property type="nucleotide sequence ID" value="NZ_CP036532.1"/>
</dbReference>
<dbReference type="AlphaFoldDB" id="A0A4P6V0E3"/>
<keyword evidence="7" id="KW-0460">Magnesium</keyword>
<keyword evidence="6 7" id="KW-0664">Pyridoxine biosynthesis</keyword>
<protein>
    <recommendedName>
        <fullName evidence="7">4-hydroxythreonine-4-phosphate dehydrogenase</fullName>
        <ecNumber evidence="7">1.1.1.262</ecNumber>
    </recommendedName>
    <alternativeName>
        <fullName evidence="7">4-(phosphohydroxy)-L-threonine dehydrogenase</fullName>
    </alternativeName>
</protein>
<evidence type="ECO:0000313" key="9">
    <source>
        <dbReference type="Proteomes" id="UP000293719"/>
    </source>
</evidence>
<dbReference type="KEGG" id="rpod:E0E05_06560"/>
<feature type="binding site" evidence="7">
    <location>
        <position position="140"/>
    </location>
    <ligand>
        <name>substrate</name>
    </ligand>
</feature>
<dbReference type="SUPFAM" id="SSF53659">
    <property type="entry name" value="Isocitrate/Isopropylmalate dehydrogenase-like"/>
    <property type="match status" value="1"/>
</dbReference>
<sequence>MTDNDAPPLAVSCGEPSGIGPDIIVSAWQRHRTALPPFICIGDPEQLARRARHLGLDVPVEIADPASAASVFPTSLPVVPLTNRLAGQPGTPLPGNAAGVIEAIDRAVALTLSGETSAVVTAPIAKKPLYEAGFAHPGHTEYLAVLAERHTGQAVRPVMMIAGPNLRTIPVTIHMPLASVPGALSTGLILETIRVADRDLKTRFAIARPRIAVAGLNPHAGEDGALGAEDRAVVAPAIEKARSEGIDATGPLPADTMFHAAARTGYDVAVCMYHDQALIPAKALDFDEGVNVTLGLPFVRTSPDHGTAFAIAGTGAARPDSFIAALRMAARMARALPAAA</sequence>
<comment type="subunit">
    <text evidence="7">Homodimer.</text>
</comment>
<keyword evidence="3 7" id="KW-0521">NADP</keyword>
<keyword evidence="4 7" id="KW-0560">Oxidoreductase</keyword>
<dbReference type="GO" id="GO:0042823">
    <property type="term" value="P:pyridoxal phosphate biosynthetic process"/>
    <property type="evidence" value="ECO:0007669"/>
    <property type="project" value="UniProtKB-UniRule"/>
</dbReference>
<dbReference type="GO" id="GO:0050570">
    <property type="term" value="F:4-hydroxythreonine-4-phosphate dehydrogenase activity"/>
    <property type="evidence" value="ECO:0007669"/>
    <property type="project" value="UniProtKB-UniRule"/>
</dbReference>
<evidence type="ECO:0000256" key="2">
    <source>
        <dbReference type="ARBA" id="ARBA00022723"/>
    </source>
</evidence>
<feature type="binding site" evidence="7">
    <location>
        <position position="300"/>
    </location>
    <ligand>
        <name>substrate</name>
    </ligand>
</feature>
<dbReference type="GO" id="GO:0051287">
    <property type="term" value="F:NAD binding"/>
    <property type="evidence" value="ECO:0007669"/>
    <property type="project" value="InterPro"/>
</dbReference>
<dbReference type="Pfam" id="PF04166">
    <property type="entry name" value="PdxA"/>
    <property type="match status" value="1"/>
</dbReference>
<dbReference type="GO" id="GO:0008270">
    <property type="term" value="F:zinc ion binding"/>
    <property type="evidence" value="ECO:0007669"/>
    <property type="project" value="UniProtKB-UniRule"/>
</dbReference>
<dbReference type="PANTHER" id="PTHR30004:SF6">
    <property type="entry name" value="D-THREONATE 4-PHOSPHATE DEHYDROGENASE"/>
    <property type="match status" value="1"/>
</dbReference>
<evidence type="ECO:0000256" key="4">
    <source>
        <dbReference type="ARBA" id="ARBA00023002"/>
    </source>
</evidence>
<accession>A0A4P6V0E3</accession>
<dbReference type="GO" id="GO:0005737">
    <property type="term" value="C:cytoplasm"/>
    <property type="evidence" value="ECO:0007669"/>
    <property type="project" value="UniProtKB-SubCell"/>
</dbReference>
<comment type="subcellular location">
    <subcellularLocation>
        <location evidence="7">Cytoplasm</location>
    </subcellularLocation>
</comment>
<dbReference type="Gene3D" id="3.40.718.10">
    <property type="entry name" value="Isopropylmalate Dehydrogenase"/>
    <property type="match status" value="1"/>
</dbReference>
<dbReference type="UniPathway" id="UPA00244">
    <property type="reaction ID" value="UER00312"/>
</dbReference>
<dbReference type="InterPro" id="IPR005255">
    <property type="entry name" value="PdxA_fam"/>
</dbReference>
<comment type="catalytic activity">
    <reaction evidence="7">
        <text>4-(phosphooxy)-L-threonine + NAD(+) = 3-amino-2-oxopropyl phosphate + CO2 + NADH</text>
        <dbReference type="Rhea" id="RHEA:32275"/>
        <dbReference type="ChEBI" id="CHEBI:16526"/>
        <dbReference type="ChEBI" id="CHEBI:57279"/>
        <dbReference type="ChEBI" id="CHEBI:57540"/>
        <dbReference type="ChEBI" id="CHEBI:57945"/>
        <dbReference type="ChEBI" id="CHEBI:58452"/>
        <dbReference type="EC" id="1.1.1.262"/>
    </reaction>
</comment>
<keyword evidence="7" id="KW-0170">Cobalt</keyword>
<feature type="binding site" evidence="7">
    <location>
        <position position="139"/>
    </location>
    <ligand>
        <name>substrate</name>
    </ligand>
</feature>
<feature type="binding site" evidence="7">
    <location>
        <position position="219"/>
    </location>
    <ligand>
        <name>a divalent metal cation</name>
        <dbReference type="ChEBI" id="CHEBI:60240"/>
        <note>ligand shared between dimeric partners</note>
    </ligand>
</feature>
<comment type="pathway">
    <text evidence="7">Cofactor biosynthesis; pyridoxine 5'-phosphate biosynthesis; pyridoxine 5'-phosphate from D-erythrose 4-phosphate: step 4/5.</text>
</comment>
<keyword evidence="5 7" id="KW-0520">NAD</keyword>
<name>A0A4P6V0E3_9HYPH</name>
<keyword evidence="2 7" id="KW-0479">Metal-binding</keyword>
<dbReference type="GO" id="GO:0000287">
    <property type="term" value="F:magnesium ion binding"/>
    <property type="evidence" value="ECO:0007669"/>
    <property type="project" value="UniProtKB-UniRule"/>
</dbReference>
<comment type="similarity">
    <text evidence="7">Belongs to the PdxA family.</text>
</comment>
<keyword evidence="9" id="KW-1185">Reference proteome</keyword>
<dbReference type="NCBIfam" id="NF003699">
    <property type="entry name" value="PRK05312.1"/>
    <property type="match status" value="1"/>
</dbReference>
<keyword evidence="1 7" id="KW-0963">Cytoplasm</keyword>
<evidence type="ECO:0000256" key="7">
    <source>
        <dbReference type="HAMAP-Rule" id="MF_00536"/>
    </source>
</evidence>
<reference evidence="8 9" key="1">
    <citation type="journal article" date="2017" name="Int. J. Syst. Evol. Microbiol.">
        <title>Roseitalea porphyridii gen. nov., sp. nov., isolated from a red alga, and reclassification of Hoeflea suaedae Chung et al. 2013 as Pseudohoeflea suaedae gen. nov., comb. nov.</title>
        <authorList>
            <person name="Hyeon J.W."/>
            <person name="Jeong S.E."/>
            <person name="Baek K."/>
            <person name="Jeon C.O."/>
        </authorList>
    </citation>
    <scope>NUCLEOTIDE SEQUENCE [LARGE SCALE GENOMIC DNA]</scope>
    <source>
        <strain evidence="8 9">MA7-20</strain>
    </source>
</reference>
<dbReference type="NCBIfam" id="TIGR00557">
    <property type="entry name" value="pdxA"/>
    <property type="match status" value="1"/>
</dbReference>
<evidence type="ECO:0000256" key="1">
    <source>
        <dbReference type="ARBA" id="ARBA00022490"/>
    </source>
</evidence>
<comment type="function">
    <text evidence="7">Catalyzes the NAD(P)-dependent oxidation of 4-(phosphooxy)-L-threonine (HTP) into 2-amino-3-oxo-4-(phosphooxy)butyric acid which spontaneously decarboxylates to form 3-amino-2-oxopropyl phosphate (AHAP).</text>
</comment>
<proteinExistence type="inferred from homology"/>
<feature type="binding site" evidence="7">
    <location>
        <position position="282"/>
    </location>
    <ligand>
        <name>substrate</name>
    </ligand>
</feature>
<dbReference type="GeneID" id="90766952"/>
<organism evidence="8 9">
    <name type="scientific">Roseitalea porphyridii</name>
    <dbReference type="NCBI Taxonomy" id="1852022"/>
    <lineage>
        <taxon>Bacteria</taxon>
        <taxon>Pseudomonadati</taxon>
        <taxon>Pseudomonadota</taxon>
        <taxon>Alphaproteobacteria</taxon>
        <taxon>Hyphomicrobiales</taxon>
        <taxon>Ahrensiaceae</taxon>
        <taxon>Roseitalea</taxon>
    </lineage>
</organism>
<dbReference type="Proteomes" id="UP000293719">
    <property type="component" value="Chromosome"/>
</dbReference>
<dbReference type="InterPro" id="IPR037510">
    <property type="entry name" value="PdxA"/>
</dbReference>
<comment type="cofactor">
    <cofactor evidence="7">
        <name>Zn(2+)</name>
        <dbReference type="ChEBI" id="CHEBI:29105"/>
    </cofactor>
    <cofactor evidence="7">
        <name>Mg(2+)</name>
        <dbReference type="ChEBI" id="CHEBI:18420"/>
    </cofactor>
    <cofactor evidence="7">
        <name>Co(2+)</name>
        <dbReference type="ChEBI" id="CHEBI:48828"/>
    </cofactor>
    <text evidence="7">Binds 1 divalent metal cation per subunit. Can use ions such as Zn(2+), Mg(2+) or Co(2+).</text>
</comment>
<gene>
    <name evidence="7 8" type="primary">pdxA</name>
    <name evidence="8" type="ORF">E0E05_06560</name>
</gene>
<feature type="binding site" evidence="7">
    <location>
        <position position="291"/>
    </location>
    <ligand>
        <name>substrate</name>
    </ligand>
</feature>
<evidence type="ECO:0000256" key="6">
    <source>
        <dbReference type="ARBA" id="ARBA00023096"/>
    </source>
</evidence>
<comment type="miscellaneous">
    <text evidence="7">The active site is located at the dimer interface.</text>
</comment>
<evidence type="ECO:0000313" key="8">
    <source>
        <dbReference type="EMBL" id="QBK30293.1"/>
    </source>
</evidence>
<dbReference type="EC" id="1.1.1.262" evidence="7"/>
<evidence type="ECO:0000256" key="3">
    <source>
        <dbReference type="ARBA" id="ARBA00022857"/>
    </source>
</evidence>
<feature type="binding site" evidence="7">
    <location>
        <position position="274"/>
    </location>
    <ligand>
        <name>a divalent metal cation</name>
        <dbReference type="ChEBI" id="CHEBI:60240"/>
        <note>ligand shared between dimeric partners</note>
    </ligand>
</feature>
<dbReference type="GO" id="GO:0008615">
    <property type="term" value="P:pyridoxine biosynthetic process"/>
    <property type="evidence" value="ECO:0007669"/>
    <property type="project" value="UniProtKB-UniRule"/>
</dbReference>
<evidence type="ECO:0000256" key="5">
    <source>
        <dbReference type="ARBA" id="ARBA00023027"/>
    </source>
</evidence>